<dbReference type="OrthoDB" id="9794305at2"/>
<keyword evidence="3" id="KW-1185">Reference proteome</keyword>
<feature type="domain" description="Xylose isomerase-like TIM barrel" evidence="1">
    <location>
        <begin position="48"/>
        <end position="255"/>
    </location>
</feature>
<accession>A0A1I1VS59</accession>
<dbReference type="PANTHER" id="PTHR12110">
    <property type="entry name" value="HYDROXYPYRUVATE ISOMERASE"/>
    <property type="match status" value="1"/>
</dbReference>
<dbReference type="InterPro" id="IPR050312">
    <property type="entry name" value="IolE/XylAMocC-like"/>
</dbReference>
<reference evidence="3" key="1">
    <citation type="submission" date="2016-10" db="EMBL/GenBank/DDBJ databases">
        <authorList>
            <person name="Varghese N."/>
            <person name="Submissions S."/>
        </authorList>
    </citation>
    <scope>NUCLEOTIDE SEQUENCE [LARGE SCALE GENOMIC DNA]</scope>
    <source>
        <strain evidence="3">CGMCC 1.10784</strain>
    </source>
</reference>
<evidence type="ECO:0000259" key="1">
    <source>
        <dbReference type="Pfam" id="PF01261"/>
    </source>
</evidence>
<dbReference type="RefSeq" id="WP_091183214.1">
    <property type="nucleotide sequence ID" value="NZ_FOMT01000001.1"/>
</dbReference>
<proteinExistence type="predicted"/>
<dbReference type="GO" id="GO:0016853">
    <property type="term" value="F:isomerase activity"/>
    <property type="evidence" value="ECO:0007669"/>
    <property type="project" value="UniProtKB-KW"/>
</dbReference>
<gene>
    <name evidence="2" type="ORF">SAMN05216378_1669</name>
</gene>
<dbReference type="Proteomes" id="UP000198855">
    <property type="component" value="Unassembled WGS sequence"/>
</dbReference>
<dbReference type="Gene3D" id="3.20.20.150">
    <property type="entry name" value="Divalent-metal-dependent TIM barrel enzymes"/>
    <property type="match status" value="1"/>
</dbReference>
<dbReference type="InterPro" id="IPR013022">
    <property type="entry name" value="Xyl_isomerase-like_TIM-brl"/>
</dbReference>
<dbReference type="STRING" id="1045775.SAMN05216378_1669"/>
<sequence>MSYLSLSTWSLHRNLGPLRWTVWNEENGIHDTSIQDQPQIHSLLELPAAAARRGYQAIEVCHFHFPSTEPDYLAQVKQAFEAAGLSFDTLLLDYGDITSANDQRVTADLVLIRNWIEVASLCGAKQIRVVAGEAPPTDEEALSLSAARLSELADYGRTVGVKVVTENFKSLTSTGASCMKLFGQWGEHAATITDFGNFHGPLKYEEIALTTPLSVSVHVKPQYDENGFPDEAELRKCLDTVTSAGFNGAFVLIYDGPGDMWEGLERVKQIASAYISS</sequence>
<keyword evidence="2" id="KW-0413">Isomerase</keyword>
<dbReference type="Pfam" id="PF01261">
    <property type="entry name" value="AP_endonuc_2"/>
    <property type="match status" value="1"/>
</dbReference>
<evidence type="ECO:0000313" key="3">
    <source>
        <dbReference type="Proteomes" id="UP000198855"/>
    </source>
</evidence>
<protein>
    <submittedName>
        <fullName evidence="2">Sugar phosphate isomerase/epimerase</fullName>
    </submittedName>
</protein>
<dbReference type="SUPFAM" id="SSF51658">
    <property type="entry name" value="Xylose isomerase-like"/>
    <property type="match status" value="1"/>
</dbReference>
<dbReference type="InterPro" id="IPR036237">
    <property type="entry name" value="Xyl_isomerase-like_sf"/>
</dbReference>
<name>A0A1I1VS59_9BACL</name>
<dbReference type="EMBL" id="FOMT01000001">
    <property type="protein sequence ID" value="SFD83863.1"/>
    <property type="molecule type" value="Genomic_DNA"/>
</dbReference>
<organism evidence="2 3">
    <name type="scientific">Paenibacillus catalpae</name>
    <dbReference type="NCBI Taxonomy" id="1045775"/>
    <lineage>
        <taxon>Bacteria</taxon>
        <taxon>Bacillati</taxon>
        <taxon>Bacillota</taxon>
        <taxon>Bacilli</taxon>
        <taxon>Bacillales</taxon>
        <taxon>Paenibacillaceae</taxon>
        <taxon>Paenibacillus</taxon>
    </lineage>
</organism>
<dbReference type="PANTHER" id="PTHR12110:SF53">
    <property type="entry name" value="BLR5974 PROTEIN"/>
    <property type="match status" value="1"/>
</dbReference>
<evidence type="ECO:0000313" key="2">
    <source>
        <dbReference type="EMBL" id="SFD83863.1"/>
    </source>
</evidence>
<dbReference type="AlphaFoldDB" id="A0A1I1VS59"/>